<dbReference type="EMBL" id="CP071528">
    <property type="protein sequence ID" value="USQ15279.1"/>
    <property type="molecule type" value="Genomic_DNA"/>
</dbReference>
<gene>
    <name evidence="1" type="ORF">J2N86_15060</name>
</gene>
<evidence type="ECO:0000313" key="2">
    <source>
        <dbReference type="Proteomes" id="UP001057474"/>
    </source>
</evidence>
<organism evidence="1 2">
    <name type="scientific">Legionella lytica</name>
    <dbReference type="NCBI Taxonomy" id="96232"/>
    <lineage>
        <taxon>Bacteria</taxon>
        <taxon>Pseudomonadati</taxon>
        <taxon>Pseudomonadota</taxon>
        <taxon>Gammaproteobacteria</taxon>
        <taxon>Legionellales</taxon>
        <taxon>Legionellaceae</taxon>
        <taxon>Legionella</taxon>
    </lineage>
</organism>
<name>A0ABY4YCB2_9GAMM</name>
<keyword evidence="1" id="KW-0614">Plasmid</keyword>
<proteinExistence type="predicted"/>
<keyword evidence="2" id="KW-1185">Reference proteome</keyword>
<dbReference type="RefSeq" id="WP_252582516.1">
    <property type="nucleotide sequence ID" value="NZ_CP071528.1"/>
</dbReference>
<accession>A0ABY4YCB2</accession>
<geneLocation type="plasmid" evidence="1 2">
    <name>pLlyPCM2298_1</name>
</geneLocation>
<sequence>MRIYLDNNHIQELVKNQDLILAKKLKSHQIELLFSFINLLEITQGELKEKVLDVADFLEKCKLLYLKKPKLLFERELFIFLNKDSIDPGFITQNFNDCMEHSLTLGLPKLIDLIGYIKSNNISELIRLSTRDEIFNRKELFSRKFLEQWGKSNEGISRNWGSKGIGRNWKNYVSQNYMKQYINMISIINGIIHQIDDSSPSDFLSFSMCFFTQHIRHEQKGKKWTQNDFFDIQQCMAIPFVDYFVTDQGNPCASNQVKARLKKDIPCLSKTEIIDSLEMLELFLIESS</sequence>
<protein>
    <submittedName>
        <fullName evidence="1">Uncharacterized protein</fullName>
    </submittedName>
</protein>
<reference evidence="1" key="1">
    <citation type="submission" date="2021-03" db="EMBL/GenBank/DDBJ databases">
        <title>Legionella lytica PCM 2298.</title>
        <authorList>
            <person name="Koper P."/>
        </authorList>
    </citation>
    <scope>NUCLEOTIDE SEQUENCE</scope>
    <source>
        <strain evidence="1">PCM 2298</strain>
        <plasmid evidence="1">pLlyPCM2298_1</plasmid>
    </source>
</reference>
<evidence type="ECO:0000313" key="1">
    <source>
        <dbReference type="EMBL" id="USQ15279.1"/>
    </source>
</evidence>
<dbReference type="Proteomes" id="UP001057474">
    <property type="component" value="Plasmid pLlyPCM2298_1"/>
</dbReference>